<feature type="compositionally biased region" description="Low complexity" evidence="1">
    <location>
        <begin position="1"/>
        <end position="15"/>
    </location>
</feature>
<feature type="compositionally biased region" description="Basic and acidic residues" evidence="1">
    <location>
        <begin position="285"/>
        <end position="299"/>
    </location>
</feature>
<feature type="compositionally biased region" description="Basic and acidic residues" evidence="1">
    <location>
        <begin position="19"/>
        <end position="30"/>
    </location>
</feature>
<proteinExistence type="predicted"/>
<dbReference type="GO" id="GO:0016593">
    <property type="term" value="C:Cdc73/Paf1 complex"/>
    <property type="evidence" value="ECO:0007669"/>
    <property type="project" value="InterPro"/>
</dbReference>
<dbReference type="PANTHER" id="PTHR23146">
    <property type="entry name" value="LEO1 PROTEIN"/>
    <property type="match status" value="1"/>
</dbReference>
<dbReference type="InterPro" id="IPR007149">
    <property type="entry name" value="Leo1"/>
</dbReference>
<dbReference type="PANTHER" id="PTHR23146:SF0">
    <property type="entry name" value="RNA POLYMERASE-ASSOCIATED PROTEIN LEO1"/>
    <property type="match status" value="1"/>
</dbReference>
<dbReference type="GO" id="GO:1990269">
    <property type="term" value="F:RNA polymerase II C-terminal domain phosphoserine binding"/>
    <property type="evidence" value="ECO:0007669"/>
    <property type="project" value="TreeGrafter"/>
</dbReference>
<dbReference type="GO" id="GO:0032968">
    <property type="term" value="P:positive regulation of transcription elongation by RNA polymerase II"/>
    <property type="evidence" value="ECO:0007669"/>
    <property type="project" value="TreeGrafter"/>
</dbReference>
<feature type="region of interest" description="Disordered" evidence="1">
    <location>
        <begin position="285"/>
        <end position="393"/>
    </location>
</feature>
<feature type="compositionally biased region" description="Acidic residues" evidence="1">
    <location>
        <begin position="33"/>
        <end position="44"/>
    </location>
</feature>
<organism evidence="2 3">
    <name type="scientific">Malassezia cuniculi</name>
    <dbReference type="NCBI Taxonomy" id="948313"/>
    <lineage>
        <taxon>Eukaryota</taxon>
        <taxon>Fungi</taxon>
        <taxon>Dikarya</taxon>
        <taxon>Basidiomycota</taxon>
        <taxon>Ustilaginomycotina</taxon>
        <taxon>Malasseziomycetes</taxon>
        <taxon>Malasseziales</taxon>
        <taxon>Malasseziaceae</taxon>
        <taxon>Malassezia</taxon>
    </lineage>
</organism>
<evidence type="ECO:0000313" key="2">
    <source>
        <dbReference type="EMBL" id="WFD34264.1"/>
    </source>
</evidence>
<dbReference type="GO" id="GO:0006368">
    <property type="term" value="P:transcription elongation by RNA polymerase II"/>
    <property type="evidence" value="ECO:0007669"/>
    <property type="project" value="InterPro"/>
</dbReference>
<reference evidence="2" key="1">
    <citation type="submission" date="2023-03" db="EMBL/GenBank/DDBJ databases">
        <title>Mating type loci evolution in Malassezia.</title>
        <authorList>
            <person name="Coelho M.A."/>
        </authorList>
    </citation>
    <scope>NUCLEOTIDE SEQUENCE</scope>
    <source>
        <strain evidence="2">CBS 11721</strain>
    </source>
</reference>
<gene>
    <name evidence="2" type="primary">LEO1</name>
    <name evidence="2" type="ORF">MCUN1_001101</name>
</gene>
<feature type="compositionally biased region" description="Acidic residues" evidence="1">
    <location>
        <begin position="384"/>
        <end position="393"/>
    </location>
</feature>
<feature type="region of interest" description="Disordered" evidence="1">
    <location>
        <begin position="1"/>
        <end position="87"/>
    </location>
</feature>
<feature type="compositionally biased region" description="Basic and acidic residues" evidence="1">
    <location>
        <begin position="366"/>
        <end position="375"/>
    </location>
</feature>
<dbReference type="AlphaFoldDB" id="A0AAF0ET49"/>
<dbReference type="Pfam" id="PF04004">
    <property type="entry name" value="Leo1"/>
    <property type="match status" value="1"/>
</dbReference>
<evidence type="ECO:0000256" key="1">
    <source>
        <dbReference type="SAM" id="MobiDB-lite"/>
    </source>
</evidence>
<accession>A0AAF0ET49</accession>
<evidence type="ECO:0000313" key="3">
    <source>
        <dbReference type="Proteomes" id="UP001219933"/>
    </source>
</evidence>
<name>A0AAF0ET49_9BASI</name>
<feature type="compositionally biased region" description="Acidic residues" evidence="1">
    <location>
        <begin position="326"/>
        <end position="365"/>
    </location>
</feature>
<sequence>MDADSPAARASDASSNGDVDERIDKNKQLADDLFGDDDDNEEEMMPPAPVPRSRSRSRSDSELSADEADAAAALEYHEDSEAPPAPVVEERTAWINIPQVPLRRTKPSVVARLPNFVRYAERPFDAATWDAEQEDEELRTAGAAYTEISDAAAQFTLHTDNTLRWRWDNDKQPQSNARIVRWSDGTESLQLGTEFFDVTHNDKVHAKEAPRSYVYVPYRREGVLQAEGEVSGTFSLKPNLSSDTHRRLANAIKHHRSTRVVAQSELFGLDPEKEKERIERQLRDAEKRRARERARANRDDDYDDDLGLDTRRSARRSRVHEATTWSDDEPAYDNEDGFIVDDEAGDDDADGDDAPEADDEIDALDAADKRIEEKAKSRRRNLTYEDDDSDDDN</sequence>
<keyword evidence="3" id="KW-1185">Reference proteome</keyword>
<protein>
    <submittedName>
        <fullName evidence="2">Paf1 complex component</fullName>
    </submittedName>
</protein>
<dbReference type="Proteomes" id="UP001219933">
    <property type="component" value="Chromosome 2"/>
</dbReference>
<dbReference type="EMBL" id="CP119878">
    <property type="protein sequence ID" value="WFD34264.1"/>
    <property type="molecule type" value="Genomic_DNA"/>
</dbReference>